<dbReference type="Gene3D" id="2.60.40.10">
    <property type="entry name" value="Immunoglobulins"/>
    <property type="match status" value="1"/>
</dbReference>
<dbReference type="Gene3D" id="3.60.21.10">
    <property type="match status" value="1"/>
</dbReference>
<organism evidence="6 7">
    <name type="scientific">Tenacibaculum vairaonense</name>
    <dbReference type="NCBI Taxonomy" id="3137860"/>
    <lineage>
        <taxon>Bacteria</taxon>
        <taxon>Pseudomonadati</taxon>
        <taxon>Bacteroidota</taxon>
        <taxon>Flavobacteriia</taxon>
        <taxon>Flavobacteriales</taxon>
        <taxon>Flavobacteriaceae</taxon>
        <taxon>Tenacibaculum</taxon>
    </lineage>
</organism>
<comment type="caution">
    <text evidence="6">The sequence shown here is derived from an EMBL/GenBank/DDBJ whole genome shotgun (WGS) entry which is preliminary data.</text>
</comment>
<dbReference type="Pfam" id="PF00149">
    <property type="entry name" value="Metallophos"/>
    <property type="match status" value="1"/>
</dbReference>
<proteinExistence type="predicted"/>
<name>A0ABP1FIF0_9FLAO</name>
<keyword evidence="7" id="KW-1185">Reference proteome</keyword>
<feature type="domain" description="Secretion system C-terminal sorting" evidence="5">
    <location>
        <begin position="819"/>
        <end position="882"/>
    </location>
</feature>
<dbReference type="EMBL" id="CAXJRC010000042">
    <property type="protein sequence ID" value="CAL2107962.1"/>
    <property type="molecule type" value="Genomic_DNA"/>
</dbReference>
<dbReference type="SUPFAM" id="SSF56300">
    <property type="entry name" value="Metallo-dependent phosphatases"/>
    <property type="match status" value="1"/>
</dbReference>
<dbReference type="RefSeq" id="WP_348739538.1">
    <property type="nucleotide sequence ID" value="NZ_CAXJRC010000042.1"/>
</dbReference>
<dbReference type="InterPro" id="IPR015914">
    <property type="entry name" value="PAPs_N"/>
</dbReference>
<accession>A0ABP1FIF0</accession>
<dbReference type="SUPFAM" id="SSF49363">
    <property type="entry name" value="Purple acid phosphatase, N-terminal domain"/>
    <property type="match status" value="1"/>
</dbReference>
<dbReference type="InterPro" id="IPR013783">
    <property type="entry name" value="Ig-like_fold"/>
</dbReference>
<evidence type="ECO:0000259" key="3">
    <source>
        <dbReference type="Pfam" id="PF00149"/>
    </source>
</evidence>
<dbReference type="Pfam" id="PF17957">
    <property type="entry name" value="Big_7"/>
    <property type="match status" value="1"/>
</dbReference>
<feature type="chain" id="PRO_5046688090" evidence="2">
    <location>
        <begin position="19"/>
        <end position="892"/>
    </location>
</feature>
<feature type="domain" description="Calcineurin-like phosphoesterase" evidence="3">
    <location>
        <begin position="141"/>
        <end position="295"/>
    </location>
</feature>
<dbReference type="InterPro" id="IPR004843">
    <property type="entry name" value="Calcineurin-like_PHP"/>
</dbReference>
<dbReference type="InterPro" id="IPR008963">
    <property type="entry name" value="Purple_acid_Pase-like_N"/>
</dbReference>
<evidence type="ECO:0000313" key="6">
    <source>
        <dbReference type="EMBL" id="CAL2107962.1"/>
    </source>
</evidence>
<evidence type="ECO:0000256" key="2">
    <source>
        <dbReference type="SAM" id="SignalP"/>
    </source>
</evidence>
<reference evidence="6 7" key="1">
    <citation type="submission" date="2024-05" db="EMBL/GenBank/DDBJ databases">
        <authorList>
            <person name="Duchaud E."/>
        </authorList>
    </citation>
    <scope>NUCLEOTIDE SEQUENCE [LARGE SCALE GENOMIC DNA]</scope>
    <source>
        <strain evidence="6">Ena-SAMPLE-TAB-13-05-2024-13:56:06:370-140305</strain>
    </source>
</reference>
<dbReference type="Gene3D" id="2.60.40.380">
    <property type="entry name" value="Purple acid phosphatase-like, N-terminal"/>
    <property type="match status" value="1"/>
</dbReference>
<feature type="domain" description="Purple acid phosphatase N-terminal" evidence="4">
    <location>
        <begin position="24"/>
        <end position="112"/>
    </location>
</feature>
<feature type="signal peptide" evidence="2">
    <location>
        <begin position="1"/>
        <end position="18"/>
    </location>
</feature>
<evidence type="ECO:0000259" key="5">
    <source>
        <dbReference type="Pfam" id="PF18962"/>
    </source>
</evidence>
<sequence length="892" mass="97622">MKKTLLVLSFLVTFFSNASNDKYRLIITDNPATTIMIGWNQRSGSNPTVYYGTSDFGNNWSSYPSSKTVDRSVSYKGMNNRFAKLTGLTPNTNYYFVIRDSQGTSNRFWFKTAPSNNQRMSFIAGGDSRNNRTPRRNANLLVSKLKPMAVFFGGDMTNGDSSSEWQGWFDDWQNTIASDGRMFPIIPARGNHEDSNNSIYHLFNVPSTSIYYDITFGNNLYTIYTLNSEISAGGNQYSWLNQRLNNSNAIWKSAQYHKPMRPHVSSKSEGNDEYSSWAQLFYNKGVNLVFESDSHTVKTTWPVKPCSGGSGCDEGFVRDNVNGTVYVGEGCWGAPLRSSNDAKNWTRNNSTFNQFKWIFVEESKIEVRTIKVDNASSVGSVSNTNPFSIPSNLDIWNPSNGSIVTIVNSNVSFPEVALTSPAAGASFANNARIAISASASDSDGNVASVKFYANNTLVGTDTSAPYSVNWTPTGTNQSYSLKAVARDNEGNESTSSIRSVFVGAVSKTVTSTINRTNDDAEQYQSSGRMYMDSSDLELVYDGSSKGNQHVGMLFRSLNIPTNATITNAYIQFTTDERNSGSTSLAIKIQDSANPADITTSSYNITSRTYYSQSVNWNPSSWNSVGASGSAQRTPNLKALVQRVVNKSGWKAGNKMLFYISGSGERTAESYDGSSSKAPKLVVSYETGDQGGGGNPVCENVSVTLVFDQYSSETSWTLKNSNGQTVMSGGNYSLGRGGTVTVSKCLPVGCYNFTINDSYGDGICCNYGNGSYKVINSSNTVLASGGSFARTETKEVCLSSGARTTKVAKKSIETVITLALYPNPVADRVYVSGEENTTLWTAKVFDLSGKKIIDRPIIDNTLDVSELIRGTVYIMEVYNQYGEKKLMERLLTK</sequence>
<dbReference type="PANTHER" id="PTHR45867:SF3">
    <property type="entry name" value="ACID PHOSPHATASE TYPE 7"/>
    <property type="match status" value="1"/>
</dbReference>
<evidence type="ECO:0000256" key="1">
    <source>
        <dbReference type="ARBA" id="ARBA00022729"/>
    </source>
</evidence>
<dbReference type="Proteomes" id="UP001497602">
    <property type="component" value="Unassembled WGS sequence"/>
</dbReference>
<evidence type="ECO:0000313" key="7">
    <source>
        <dbReference type="Proteomes" id="UP001497602"/>
    </source>
</evidence>
<protein>
    <submittedName>
        <fullName evidence="6">Acid phosphatase type 7</fullName>
    </submittedName>
</protein>
<dbReference type="PANTHER" id="PTHR45867">
    <property type="entry name" value="PURPLE ACID PHOSPHATASE"/>
    <property type="match status" value="1"/>
</dbReference>
<evidence type="ECO:0000259" key="4">
    <source>
        <dbReference type="Pfam" id="PF16656"/>
    </source>
</evidence>
<dbReference type="Pfam" id="PF16656">
    <property type="entry name" value="Pur_ac_phosph_N"/>
    <property type="match status" value="1"/>
</dbReference>
<dbReference type="InterPro" id="IPR026444">
    <property type="entry name" value="Secre_tail"/>
</dbReference>
<dbReference type="Pfam" id="PF18962">
    <property type="entry name" value="Por_Secre_tail"/>
    <property type="match status" value="1"/>
</dbReference>
<dbReference type="InterPro" id="IPR029052">
    <property type="entry name" value="Metallo-depent_PP-like"/>
</dbReference>
<gene>
    <name evidence="6" type="ORF">T190115A13A_50204</name>
</gene>
<keyword evidence="1 2" id="KW-0732">Signal</keyword>